<dbReference type="GO" id="GO:0004674">
    <property type="term" value="F:protein serine/threonine kinase activity"/>
    <property type="evidence" value="ECO:0007669"/>
    <property type="project" value="TreeGrafter"/>
</dbReference>
<accession>A0A8H2X7I7</accession>
<proteinExistence type="predicted"/>
<reference evidence="2" key="1">
    <citation type="submission" date="2021-01" db="EMBL/GenBank/DDBJ databases">
        <authorList>
            <person name="Kaushik A."/>
        </authorList>
    </citation>
    <scope>NUCLEOTIDE SEQUENCE</scope>
    <source>
        <strain evidence="2">AG4-R118</strain>
    </source>
</reference>
<evidence type="ECO:0000259" key="1">
    <source>
        <dbReference type="PROSITE" id="PS50011"/>
    </source>
</evidence>
<dbReference type="PANTHER" id="PTHR44329">
    <property type="entry name" value="SERINE/THREONINE-PROTEIN KINASE TNNI3K-RELATED"/>
    <property type="match status" value="1"/>
</dbReference>
<dbReference type="Pfam" id="PF07714">
    <property type="entry name" value="PK_Tyr_Ser-Thr"/>
    <property type="match status" value="1"/>
</dbReference>
<dbReference type="Proteomes" id="UP000663888">
    <property type="component" value="Unassembled WGS sequence"/>
</dbReference>
<feature type="domain" description="Protein kinase" evidence="1">
    <location>
        <begin position="1"/>
        <end position="248"/>
    </location>
</feature>
<gene>
    <name evidence="2" type="ORF">RDB_LOCUS21016</name>
</gene>
<dbReference type="Gene3D" id="3.40.50.1460">
    <property type="match status" value="1"/>
</dbReference>
<dbReference type="InterPro" id="IPR000719">
    <property type="entry name" value="Prot_kinase_dom"/>
</dbReference>
<evidence type="ECO:0000313" key="3">
    <source>
        <dbReference type="Proteomes" id="UP000663888"/>
    </source>
</evidence>
<dbReference type="SUPFAM" id="SSF56112">
    <property type="entry name" value="Protein kinase-like (PK-like)"/>
    <property type="match status" value="1"/>
</dbReference>
<dbReference type="PROSITE" id="PS50011">
    <property type="entry name" value="PROTEIN_KINASE_DOM"/>
    <property type="match status" value="1"/>
</dbReference>
<dbReference type="SMART" id="SM00220">
    <property type="entry name" value="S_TKc"/>
    <property type="match status" value="1"/>
</dbReference>
<dbReference type="GO" id="GO:0005524">
    <property type="term" value="F:ATP binding"/>
    <property type="evidence" value="ECO:0007669"/>
    <property type="project" value="InterPro"/>
</dbReference>
<dbReference type="InterPro" id="IPR008271">
    <property type="entry name" value="Ser/Thr_kinase_AS"/>
</dbReference>
<dbReference type="AlphaFoldDB" id="A0A8H2X7I7"/>
<dbReference type="EMBL" id="CAJMWX010000524">
    <property type="protein sequence ID" value="CAE6419312.1"/>
    <property type="molecule type" value="Genomic_DNA"/>
</dbReference>
<comment type="caution">
    <text evidence="2">The sequence shown here is derived from an EMBL/GenBank/DDBJ whole genome shotgun (WGS) entry which is preliminary data.</text>
</comment>
<evidence type="ECO:0000313" key="2">
    <source>
        <dbReference type="EMBL" id="CAE6419312.1"/>
    </source>
</evidence>
<dbReference type="InterPro" id="IPR051681">
    <property type="entry name" value="Ser/Thr_Kinases-Pseudokinases"/>
</dbReference>
<dbReference type="InterPro" id="IPR001245">
    <property type="entry name" value="Ser-Thr/Tyr_kinase_cat_dom"/>
</dbReference>
<organism evidence="2 3">
    <name type="scientific">Rhizoctonia solani</name>
    <dbReference type="NCBI Taxonomy" id="456999"/>
    <lineage>
        <taxon>Eukaryota</taxon>
        <taxon>Fungi</taxon>
        <taxon>Dikarya</taxon>
        <taxon>Basidiomycota</taxon>
        <taxon>Agaricomycotina</taxon>
        <taxon>Agaricomycetes</taxon>
        <taxon>Cantharellales</taxon>
        <taxon>Ceratobasidiaceae</taxon>
        <taxon>Rhizoctonia</taxon>
    </lineage>
</organism>
<dbReference type="InterPro" id="IPR011009">
    <property type="entry name" value="Kinase-like_dom_sf"/>
</dbReference>
<name>A0A8H2X7I7_9AGAM</name>
<sequence length="880" mass="98605">MGSLRQSTMERASIDSELDRIVSSFMSAARELYAWSKCKHPNVVELMGLAMFRDSLAMISSWVEKGTLPNYLRKYPSTNRYLLSTLISRGLAYLHSVSIIHGDLKGDNILISHDGVPMLNDFGNARVQNSSLQFSRTTTGVKYTMRWAAPELLTDATAHTREADVYALGMTILEVFTGDIPYSNVKNNFAVMHHVVSKKEFPTRPTDSLPRDSFGDEIWEALTACWSYEPVDRPHAADVEKVMGSVYLCKLAIPRVHVLIIGVNEYENGPQRIGDARSMLQYFTSLGVPSSHLVCLLGRQATEEGIMNAVKSHLIDNPLIEPDDPVVIYFAEGRGYHATYTPVRTQTSSREVGIIQPYEIITGIGRCNCNFDHLSLAHILRNGRESDITATFDITPPPTADTLYGKLKLFLNMGHHLEQSGESINHKSNTHILLVNHKPDTRVLVAQDNDKLLVNSTKKYPYSNKTRHPLDKNALTNALLLGLRKHELAATGDTVLIDRFLKANRKTGNKLDNIILSHIPTIWCNSYDHPPLPPLAQLPSESIETIADFLFELRPPRRSGYVGNGTICCVKPTWQSVKGFMQASVGMHSMGFKRWVSVLTIRDSGDWEIASTFSHSIRELTCLAGTILPSQRAILARFERLRAICIDNHDDAKIVTTGTLGWAFRDVFCSLPPQVRHLEIKHTHGPDAVIISRANQYCPNLESLWLGRCTIFNRTPPCSFWESYPLDHDSYISNEVDGYAHTLGEALSPLGNLRSIRLGSYLVPSTAVLAHRLFHTRNMPAPLVINWQISLAPPSDPAQAGQDAQPAQISDLIDVLHQAPEEETCDRCWEEFFADAQLAEINASRILKEMVPSLEVVEWMDWFSPFHLGVRSYYPTAQTE</sequence>
<protein>
    <recommendedName>
        <fullName evidence="1">Protein kinase domain-containing protein</fullName>
    </recommendedName>
</protein>
<dbReference type="PROSITE" id="PS00108">
    <property type="entry name" value="PROTEIN_KINASE_ST"/>
    <property type="match status" value="1"/>
</dbReference>
<dbReference type="Gene3D" id="1.10.510.10">
    <property type="entry name" value="Transferase(Phosphotransferase) domain 1"/>
    <property type="match status" value="1"/>
</dbReference>